<evidence type="ECO:0000313" key="1">
    <source>
        <dbReference type="EMBL" id="CAB4172440.1"/>
    </source>
</evidence>
<proteinExistence type="predicted"/>
<protein>
    <submittedName>
        <fullName evidence="1">Uncharacterized protein</fullName>
    </submittedName>
</protein>
<reference evidence="1" key="1">
    <citation type="submission" date="2020-05" db="EMBL/GenBank/DDBJ databases">
        <authorList>
            <person name="Chiriac C."/>
            <person name="Salcher M."/>
            <person name="Ghai R."/>
            <person name="Kavagutti S V."/>
        </authorList>
    </citation>
    <scope>NUCLEOTIDE SEQUENCE</scope>
</reference>
<dbReference type="EMBL" id="LR796885">
    <property type="protein sequence ID" value="CAB4172440.1"/>
    <property type="molecule type" value="Genomic_DNA"/>
</dbReference>
<gene>
    <name evidence="1" type="ORF">UFOVP935_17</name>
</gene>
<accession>A0A6J5PKK9</accession>
<sequence length="328" mass="33807">MTVIVSPPVPKTDHRFDDWMYLFWKRALAAIAEGGGLPAGGSLGQHLAKASGADGDVLWEDPPGAPDLTDYAYLPGRSGGQILRGGIADDETLILQGTAGTSTASADAVLINTGIAGADTAIKVRGDGAVAINGDYDSTYGMPTTVTGGTLFQGSDGQIGMLGVTTDTIAGGFFNLGAYVVNIGQVATQTSNIGSGAMLSIFKNQDMNGFDNTTGMLELLDSPIGSGNRTNVSVNISIDSTIRCRLYPRIPDGTVSSAYIFDTSNTITDSNTKLISVNNHGATKFSVDFSGMLFVGNVPAYADDTAAMAGGLVAGNIYRIGNALQVVL</sequence>
<organism evidence="1">
    <name type="scientific">uncultured Caudovirales phage</name>
    <dbReference type="NCBI Taxonomy" id="2100421"/>
    <lineage>
        <taxon>Viruses</taxon>
        <taxon>Duplodnaviria</taxon>
        <taxon>Heunggongvirae</taxon>
        <taxon>Uroviricota</taxon>
        <taxon>Caudoviricetes</taxon>
        <taxon>Peduoviridae</taxon>
        <taxon>Maltschvirus</taxon>
        <taxon>Maltschvirus maltsch</taxon>
    </lineage>
</organism>
<name>A0A6J5PKK9_9CAUD</name>